<feature type="transmembrane region" description="Helical" evidence="1">
    <location>
        <begin position="12"/>
        <end position="30"/>
    </location>
</feature>
<keyword evidence="1" id="KW-0812">Transmembrane</keyword>
<keyword evidence="1" id="KW-1133">Transmembrane helix</keyword>
<dbReference type="Pfam" id="PF01757">
    <property type="entry name" value="Acyl_transf_3"/>
    <property type="match status" value="1"/>
</dbReference>
<gene>
    <name evidence="3" type="ORF">JI744_18375</name>
</gene>
<feature type="transmembrane region" description="Helical" evidence="1">
    <location>
        <begin position="81"/>
        <end position="99"/>
    </location>
</feature>
<dbReference type="RefSeq" id="WP_202662639.1">
    <property type="nucleotide sequence ID" value="NZ_JAESVP010000014.1"/>
</dbReference>
<comment type="caution">
    <text evidence="3">The sequence shown here is derived from an EMBL/GenBank/DDBJ whole genome shotgun (WGS) entry which is preliminary data.</text>
</comment>
<dbReference type="GO" id="GO:0000271">
    <property type="term" value="P:polysaccharide biosynthetic process"/>
    <property type="evidence" value="ECO:0007669"/>
    <property type="project" value="TreeGrafter"/>
</dbReference>
<name>A0A8J7SXK2_9RHOB</name>
<feature type="transmembrane region" description="Helical" evidence="1">
    <location>
        <begin position="287"/>
        <end position="307"/>
    </location>
</feature>
<keyword evidence="3" id="KW-0012">Acyltransferase</keyword>
<evidence type="ECO:0000313" key="3">
    <source>
        <dbReference type="EMBL" id="MBL4930069.1"/>
    </source>
</evidence>
<dbReference type="EMBL" id="JAESVP010000014">
    <property type="protein sequence ID" value="MBL4930069.1"/>
    <property type="molecule type" value="Genomic_DNA"/>
</dbReference>
<dbReference type="GO" id="GO:0016747">
    <property type="term" value="F:acyltransferase activity, transferring groups other than amino-acyl groups"/>
    <property type="evidence" value="ECO:0007669"/>
    <property type="project" value="InterPro"/>
</dbReference>
<evidence type="ECO:0000259" key="2">
    <source>
        <dbReference type="Pfam" id="PF01757"/>
    </source>
</evidence>
<feature type="transmembrane region" description="Helical" evidence="1">
    <location>
        <begin position="36"/>
        <end position="60"/>
    </location>
</feature>
<dbReference type="GO" id="GO:0016020">
    <property type="term" value="C:membrane"/>
    <property type="evidence" value="ECO:0007669"/>
    <property type="project" value="TreeGrafter"/>
</dbReference>
<feature type="domain" description="Acyltransferase 3" evidence="2">
    <location>
        <begin position="5"/>
        <end position="338"/>
    </location>
</feature>
<feature type="transmembrane region" description="Helical" evidence="1">
    <location>
        <begin position="182"/>
        <end position="199"/>
    </location>
</feature>
<protein>
    <submittedName>
        <fullName evidence="3">Acyltransferase</fullName>
    </submittedName>
</protein>
<sequence length="368" mass="41332">MGKIKELDGLRGLLAVWVVVVHLLPSVGIAPESFGLFAPLFGSLIRVKIFCILSGFVIFLMLDRRRQGYGEFIRGRLLRIYPAYLVAFLLSLMVAPLAVEALRQAPFEGARLSDRLSAFESGLDRLPAHVVAHLTLLHGLVPRQILPNAAYTFLGQGWNISTEFQFYLVAPPLFLGLATGAIWRRWTVGLACLLAWVFLRHWPNPANLVAYAPYFGLGIASFACWRKDWAGRGWLTPLSVTGSAIVACLLADMAIGIWGLVLGWLLLARDRGVSRRPIAWLSSRPMLWLGQLSYSLYLLHMTPLYLGMYLLNDQNLDRWSYLGLLAAFTFTLSIPMAWICTNWVEHPFYRKARRKPVYVAGRLQETAG</sequence>
<dbReference type="InterPro" id="IPR050879">
    <property type="entry name" value="Acyltransferase_3"/>
</dbReference>
<dbReference type="PANTHER" id="PTHR23028">
    <property type="entry name" value="ACETYLTRANSFERASE"/>
    <property type="match status" value="1"/>
</dbReference>
<reference evidence="3" key="1">
    <citation type="submission" date="2021-01" db="EMBL/GenBank/DDBJ databases">
        <title>Genome seq and assembly of Tabrizicola sp. KVB23.</title>
        <authorList>
            <person name="Chhetri G."/>
        </authorList>
    </citation>
    <scope>NUCLEOTIDE SEQUENCE</scope>
    <source>
        <strain evidence="3">KVB23</strain>
    </source>
</reference>
<feature type="transmembrane region" description="Helical" evidence="1">
    <location>
        <begin position="206"/>
        <end position="223"/>
    </location>
</feature>
<dbReference type="PANTHER" id="PTHR23028:SF53">
    <property type="entry name" value="ACYL_TRANSF_3 DOMAIN-CONTAINING PROTEIN"/>
    <property type="match status" value="1"/>
</dbReference>
<proteinExistence type="predicted"/>
<dbReference type="AlphaFoldDB" id="A0A8J7SXK2"/>
<dbReference type="InterPro" id="IPR002656">
    <property type="entry name" value="Acyl_transf_3_dom"/>
</dbReference>
<dbReference type="Proteomes" id="UP000619033">
    <property type="component" value="Unassembled WGS sequence"/>
</dbReference>
<keyword evidence="3" id="KW-0808">Transferase</keyword>
<evidence type="ECO:0000313" key="4">
    <source>
        <dbReference type="Proteomes" id="UP000619033"/>
    </source>
</evidence>
<keyword evidence="4" id="KW-1185">Reference proteome</keyword>
<feature type="transmembrane region" description="Helical" evidence="1">
    <location>
        <begin position="319"/>
        <end position="344"/>
    </location>
</feature>
<evidence type="ECO:0000256" key="1">
    <source>
        <dbReference type="SAM" id="Phobius"/>
    </source>
</evidence>
<feature type="transmembrane region" description="Helical" evidence="1">
    <location>
        <begin position="243"/>
        <end position="267"/>
    </location>
</feature>
<organism evidence="3 4">
    <name type="scientific">Fuscibacter oryzae</name>
    <dbReference type="NCBI Taxonomy" id="2803939"/>
    <lineage>
        <taxon>Bacteria</taxon>
        <taxon>Pseudomonadati</taxon>
        <taxon>Pseudomonadota</taxon>
        <taxon>Alphaproteobacteria</taxon>
        <taxon>Rhodobacterales</taxon>
        <taxon>Paracoccaceae</taxon>
        <taxon>Fuscibacter</taxon>
    </lineage>
</organism>
<accession>A0A8J7SXK2</accession>
<keyword evidence="1" id="KW-0472">Membrane</keyword>